<proteinExistence type="predicted"/>
<feature type="region of interest" description="Disordered" evidence="1">
    <location>
        <begin position="1"/>
        <end position="56"/>
    </location>
</feature>
<gene>
    <name evidence="2" type="ORF">B0T22DRAFT_437915</name>
</gene>
<feature type="compositionally biased region" description="Polar residues" evidence="1">
    <location>
        <begin position="31"/>
        <end position="51"/>
    </location>
</feature>
<dbReference type="AlphaFoldDB" id="A0AAE0XK16"/>
<evidence type="ECO:0000313" key="2">
    <source>
        <dbReference type="EMBL" id="KAK3694862.1"/>
    </source>
</evidence>
<name>A0AAE0XK16_9PEZI</name>
<evidence type="ECO:0000256" key="1">
    <source>
        <dbReference type="SAM" id="MobiDB-lite"/>
    </source>
</evidence>
<reference evidence="2" key="2">
    <citation type="submission" date="2023-06" db="EMBL/GenBank/DDBJ databases">
        <authorList>
            <consortium name="Lawrence Berkeley National Laboratory"/>
            <person name="Haridas S."/>
            <person name="Hensen N."/>
            <person name="Bonometti L."/>
            <person name="Westerberg I."/>
            <person name="Brannstrom I.O."/>
            <person name="Guillou S."/>
            <person name="Cros-Aarteil S."/>
            <person name="Calhoun S."/>
            <person name="Kuo A."/>
            <person name="Mondo S."/>
            <person name="Pangilinan J."/>
            <person name="Riley R."/>
            <person name="Labutti K."/>
            <person name="Andreopoulos B."/>
            <person name="Lipzen A."/>
            <person name="Chen C."/>
            <person name="Yanf M."/>
            <person name="Daum C."/>
            <person name="Ng V."/>
            <person name="Clum A."/>
            <person name="Steindorff A."/>
            <person name="Ohm R."/>
            <person name="Martin F."/>
            <person name="Silar P."/>
            <person name="Natvig D."/>
            <person name="Lalanne C."/>
            <person name="Gautier V."/>
            <person name="Ament-Velasquez S.L."/>
            <person name="Kruys A."/>
            <person name="Hutchinson M.I."/>
            <person name="Powell A.J."/>
            <person name="Barry K."/>
            <person name="Miller A.N."/>
            <person name="Grigoriev I.V."/>
            <person name="Debuchy R."/>
            <person name="Gladieux P."/>
            <person name="Thoren M.H."/>
            <person name="Johannesson H."/>
        </authorList>
    </citation>
    <scope>NUCLEOTIDE SEQUENCE</scope>
    <source>
        <strain evidence="2">CBS 314.62</strain>
    </source>
</reference>
<comment type="caution">
    <text evidence="2">The sequence shown here is derived from an EMBL/GenBank/DDBJ whole genome shotgun (WGS) entry which is preliminary data.</text>
</comment>
<dbReference type="EMBL" id="JAULSO010000001">
    <property type="protein sequence ID" value="KAK3694862.1"/>
    <property type="molecule type" value="Genomic_DNA"/>
</dbReference>
<accession>A0AAE0XK16</accession>
<organism evidence="2 3">
    <name type="scientific">Podospora appendiculata</name>
    <dbReference type="NCBI Taxonomy" id="314037"/>
    <lineage>
        <taxon>Eukaryota</taxon>
        <taxon>Fungi</taxon>
        <taxon>Dikarya</taxon>
        <taxon>Ascomycota</taxon>
        <taxon>Pezizomycotina</taxon>
        <taxon>Sordariomycetes</taxon>
        <taxon>Sordariomycetidae</taxon>
        <taxon>Sordariales</taxon>
        <taxon>Podosporaceae</taxon>
        <taxon>Podospora</taxon>
    </lineage>
</organism>
<sequence length="120" mass="13137">MSAPSADEIRRLSEQAQPFAPAGVHLRRPSTFLSLAPKTSESYPRTQQQQPKPKEPIALTADALAAATKQDEASAALAKQRTSSLSSNGSKQLRYLKLGPVHWGEHQDSHQGDWHEVVID</sequence>
<reference evidence="2" key="1">
    <citation type="journal article" date="2023" name="Mol. Phylogenet. Evol.">
        <title>Genome-scale phylogeny and comparative genomics of the fungal order Sordariales.</title>
        <authorList>
            <person name="Hensen N."/>
            <person name="Bonometti L."/>
            <person name="Westerberg I."/>
            <person name="Brannstrom I.O."/>
            <person name="Guillou S."/>
            <person name="Cros-Aarteil S."/>
            <person name="Calhoun S."/>
            <person name="Haridas S."/>
            <person name="Kuo A."/>
            <person name="Mondo S."/>
            <person name="Pangilinan J."/>
            <person name="Riley R."/>
            <person name="LaButti K."/>
            <person name="Andreopoulos B."/>
            <person name="Lipzen A."/>
            <person name="Chen C."/>
            <person name="Yan M."/>
            <person name="Daum C."/>
            <person name="Ng V."/>
            <person name="Clum A."/>
            <person name="Steindorff A."/>
            <person name="Ohm R.A."/>
            <person name="Martin F."/>
            <person name="Silar P."/>
            <person name="Natvig D.O."/>
            <person name="Lalanne C."/>
            <person name="Gautier V."/>
            <person name="Ament-Velasquez S.L."/>
            <person name="Kruys A."/>
            <person name="Hutchinson M.I."/>
            <person name="Powell A.J."/>
            <person name="Barry K."/>
            <person name="Miller A.N."/>
            <person name="Grigoriev I.V."/>
            <person name="Debuchy R."/>
            <person name="Gladieux P."/>
            <person name="Hiltunen Thoren M."/>
            <person name="Johannesson H."/>
        </authorList>
    </citation>
    <scope>NUCLEOTIDE SEQUENCE</scope>
    <source>
        <strain evidence="2">CBS 314.62</strain>
    </source>
</reference>
<protein>
    <submittedName>
        <fullName evidence="2">Uncharacterized protein</fullName>
    </submittedName>
</protein>
<evidence type="ECO:0000313" key="3">
    <source>
        <dbReference type="Proteomes" id="UP001270362"/>
    </source>
</evidence>
<keyword evidence="3" id="KW-1185">Reference proteome</keyword>
<dbReference type="Proteomes" id="UP001270362">
    <property type="component" value="Unassembled WGS sequence"/>
</dbReference>